<dbReference type="PANTHER" id="PTHR46623:SF10">
    <property type="entry name" value="CARBOXYMETHYLENEBUTENOLIDASE HOMOLOG"/>
    <property type="match status" value="1"/>
</dbReference>
<dbReference type="OrthoDB" id="9787933at2"/>
<dbReference type="AlphaFoldDB" id="A0A1H8XHF6"/>
<dbReference type="InterPro" id="IPR029058">
    <property type="entry name" value="AB_hydrolase_fold"/>
</dbReference>
<dbReference type="PANTHER" id="PTHR46623">
    <property type="entry name" value="CARBOXYMETHYLENEBUTENOLIDASE-RELATED"/>
    <property type="match status" value="1"/>
</dbReference>
<proteinExistence type="predicted"/>
<dbReference type="RefSeq" id="WP_091618146.1">
    <property type="nucleotide sequence ID" value="NZ_FOEF01000007.1"/>
</dbReference>
<evidence type="ECO:0000313" key="3">
    <source>
        <dbReference type="Proteomes" id="UP000198582"/>
    </source>
</evidence>
<protein>
    <submittedName>
        <fullName evidence="2">Carboxymethylenebutenolidase</fullName>
    </submittedName>
</protein>
<sequence>MPTRTLRIPTPDGQADAFAAFPDGGRHPGVLLYSDAFGVRPELEERARELAGHGYYVLVPNLYYRHGRAPVVDLPEYIGEEVRPSIIARLMPFIEAHSVERIRRDAAAYLDFLAGRPETGAGPVAVIGYCIGAALAMRTAAAHPGQVAAVAGFHPGFLVTDAPDSPHRLVSRLTAEVHLGLAEGDLTPEAIGELGRALEAAGARHTTEIYPGTVHGFTMSDTAAFSPSGVRRHWDRLLALLDRALTRPDSSAVNAK</sequence>
<keyword evidence="3" id="KW-1185">Reference proteome</keyword>
<dbReference type="InterPro" id="IPR051049">
    <property type="entry name" value="Dienelactone_hydrolase-like"/>
</dbReference>
<reference evidence="3" key="1">
    <citation type="submission" date="2016-10" db="EMBL/GenBank/DDBJ databases">
        <authorList>
            <person name="Varghese N."/>
            <person name="Submissions S."/>
        </authorList>
    </citation>
    <scope>NUCLEOTIDE SEQUENCE [LARGE SCALE GENOMIC DNA]</scope>
    <source>
        <strain evidence="3">DSM 44993</strain>
    </source>
</reference>
<dbReference type="GO" id="GO:0016787">
    <property type="term" value="F:hydrolase activity"/>
    <property type="evidence" value="ECO:0007669"/>
    <property type="project" value="InterPro"/>
</dbReference>
<dbReference type="Proteomes" id="UP000198582">
    <property type="component" value="Unassembled WGS sequence"/>
</dbReference>
<dbReference type="Gene3D" id="3.40.50.1820">
    <property type="entry name" value="alpha/beta hydrolase"/>
    <property type="match status" value="1"/>
</dbReference>
<feature type="domain" description="Dienelactone hydrolase" evidence="1">
    <location>
        <begin position="16"/>
        <end position="243"/>
    </location>
</feature>
<organism evidence="2 3">
    <name type="scientific">Amycolatopsis saalfeldensis</name>
    <dbReference type="NCBI Taxonomy" id="394193"/>
    <lineage>
        <taxon>Bacteria</taxon>
        <taxon>Bacillati</taxon>
        <taxon>Actinomycetota</taxon>
        <taxon>Actinomycetes</taxon>
        <taxon>Pseudonocardiales</taxon>
        <taxon>Pseudonocardiaceae</taxon>
        <taxon>Amycolatopsis</taxon>
    </lineage>
</organism>
<dbReference type="EMBL" id="FOEF01000007">
    <property type="protein sequence ID" value="SEP39279.1"/>
    <property type="molecule type" value="Genomic_DNA"/>
</dbReference>
<dbReference type="SUPFAM" id="SSF53474">
    <property type="entry name" value="alpha/beta-Hydrolases"/>
    <property type="match status" value="1"/>
</dbReference>
<dbReference type="Pfam" id="PF01738">
    <property type="entry name" value="DLH"/>
    <property type="match status" value="1"/>
</dbReference>
<evidence type="ECO:0000259" key="1">
    <source>
        <dbReference type="Pfam" id="PF01738"/>
    </source>
</evidence>
<dbReference type="STRING" id="394193.SAMN04489732_107251"/>
<evidence type="ECO:0000313" key="2">
    <source>
        <dbReference type="EMBL" id="SEP39279.1"/>
    </source>
</evidence>
<dbReference type="InterPro" id="IPR002925">
    <property type="entry name" value="Dienelactn_hydro"/>
</dbReference>
<gene>
    <name evidence="2" type="ORF">SAMN04489732_107251</name>
</gene>
<accession>A0A1H8XHF6</accession>
<name>A0A1H8XHF6_9PSEU</name>